<evidence type="ECO:0000313" key="1">
    <source>
        <dbReference type="EMBL" id="KAF4651844.1"/>
    </source>
</evidence>
<proteinExistence type="predicted"/>
<protein>
    <submittedName>
        <fullName evidence="1">Uncharacterized protein</fullName>
    </submittedName>
</protein>
<reference evidence="1 2" key="1">
    <citation type="submission" date="2020-04" db="EMBL/GenBank/DDBJ databases">
        <title>Perkinsus olseni comparative genomics.</title>
        <authorList>
            <person name="Bogema D.R."/>
        </authorList>
    </citation>
    <scope>NUCLEOTIDE SEQUENCE [LARGE SCALE GENOMIC DNA]</scope>
    <source>
        <strain evidence="1">ATCC PRA-179</strain>
    </source>
</reference>
<dbReference type="EMBL" id="JABAHT010000792">
    <property type="protein sequence ID" value="KAF4651844.1"/>
    <property type="molecule type" value="Genomic_DNA"/>
</dbReference>
<evidence type="ECO:0000313" key="2">
    <source>
        <dbReference type="Proteomes" id="UP000570595"/>
    </source>
</evidence>
<feature type="non-terminal residue" evidence="1">
    <location>
        <position position="80"/>
    </location>
</feature>
<dbReference type="AlphaFoldDB" id="A0A7J6KY67"/>
<dbReference type="Proteomes" id="UP000570595">
    <property type="component" value="Unassembled WGS sequence"/>
</dbReference>
<sequence>MFAVKPVLCRTASSVLLCDTHVLHGLSFFLFRQYRSDREDIPIAEETVELHEGQSSITPPGVPSGREVVNTVSLKLNQCA</sequence>
<name>A0A7J6KY67_PEROL</name>
<gene>
    <name evidence="1" type="ORF">FOZ61_010114</name>
</gene>
<accession>A0A7J6KY67</accession>
<comment type="caution">
    <text evidence="1">The sequence shown here is derived from an EMBL/GenBank/DDBJ whole genome shotgun (WGS) entry which is preliminary data.</text>
</comment>
<organism evidence="1 2">
    <name type="scientific">Perkinsus olseni</name>
    <name type="common">Perkinsus atlanticus</name>
    <dbReference type="NCBI Taxonomy" id="32597"/>
    <lineage>
        <taxon>Eukaryota</taxon>
        <taxon>Sar</taxon>
        <taxon>Alveolata</taxon>
        <taxon>Perkinsozoa</taxon>
        <taxon>Perkinsea</taxon>
        <taxon>Perkinsida</taxon>
        <taxon>Perkinsidae</taxon>
        <taxon>Perkinsus</taxon>
    </lineage>
</organism>